<accession>A0AAW2Z151</accession>
<dbReference type="Gene3D" id="3.30.450.20">
    <property type="entry name" value="PAS domain"/>
    <property type="match status" value="1"/>
</dbReference>
<organism evidence="2 3">
    <name type="scientific">Acrasis kona</name>
    <dbReference type="NCBI Taxonomy" id="1008807"/>
    <lineage>
        <taxon>Eukaryota</taxon>
        <taxon>Discoba</taxon>
        <taxon>Heterolobosea</taxon>
        <taxon>Tetramitia</taxon>
        <taxon>Eutetramitia</taxon>
        <taxon>Acrasidae</taxon>
        <taxon>Acrasis</taxon>
    </lineage>
</organism>
<reference evidence="2 3" key="1">
    <citation type="submission" date="2024-03" db="EMBL/GenBank/DDBJ databases">
        <title>The Acrasis kona genome and developmental transcriptomes reveal deep origins of eukaryotic multicellular pathways.</title>
        <authorList>
            <person name="Sheikh S."/>
            <person name="Fu C.-J."/>
            <person name="Brown M.W."/>
            <person name="Baldauf S.L."/>
        </authorList>
    </citation>
    <scope>NUCLEOTIDE SEQUENCE [LARGE SCALE GENOMIC DNA]</scope>
    <source>
        <strain evidence="2 3">ATCC MYA-3509</strain>
    </source>
</reference>
<name>A0AAW2Z151_9EUKA</name>
<dbReference type="NCBIfam" id="TIGR00229">
    <property type="entry name" value="sensory_box"/>
    <property type="match status" value="1"/>
</dbReference>
<feature type="transmembrane region" description="Helical" evidence="1">
    <location>
        <begin position="288"/>
        <end position="311"/>
    </location>
</feature>
<keyword evidence="1" id="KW-1133">Transmembrane helix</keyword>
<proteinExistence type="predicted"/>
<dbReference type="Proteomes" id="UP001431209">
    <property type="component" value="Unassembled WGS sequence"/>
</dbReference>
<gene>
    <name evidence="2" type="ORF">AKO1_014387</name>
</gene>
<dbReference type="AlphaFoldDB" id="A0AAW2Z151"/>
<evidence type="ECO:0008006" key="4">
    <source>
        <dbReference type="Google" id="ProtNLM"/>
    </source>
</evidence>
<protein>
    <recommendedName>
        <fullName evidence="4">PAS domain-containing protein</fullName>
    </recommendedName>
</protein>
<keyword evidence="3" id="KW-1185">Reference proteome</keyword>
<dbReference type="SUPFAM" id="SSF55785">
    <property type="entry name" value="PYP-like sensor domain (PAS domain)"/>
    <property type="match status" value="1"/>
</dbReference>
<dbReference type="InterPro" id="IPR000014">
    <property type="entry name" value="PAS"/>
</dbReference>
<keyword evidence="1" id="KW-0472">Membrane</keyword>
<evidence type="ECO:0000313" key="3">
    <source>
        <dbReference type="Proteomes" id="UP001431209"/>
    </source>
</evidence>
<evidence type="ECO:0000256" key="1">
    <source>
        <dbReference type="SAM" id="Phobius"/>
    </source>
</evidence>
<dbReference type="EMBL" id="JAOPGA020000883">
    <property type="protein sequence ID" value="KAL0482700.1"/>
    <property type="molecule type" value="Genomic_DNA"/>
</dbReference>
<dbReference type="InterPro" id="IPR035965">
    <property type="entry name" value="PAS-like_dom_sf"/>
</dbReference>
<comment type="caution">
    <text evidence="2">The sequence shown here is derived from an EMBL/GenBank/DDBJ whole genome shotgun (WGS) entry which is preliminary data.</text>
</comment>
<sequence>MILQEQAQSAVITNYEQRAKTMATTINYNMANALENYLIVHEMLSIFGSVNHYTRFAPFAENLFGITDGSTELPSYISFIINIDIVNHQDLPSYSSNVRSWGGSYQNFSGVYSFGSRTLDVIREKYYIQSQTIPSSVISVGTNYGSFSYLNTTISTAIRTNCATTTMKLNFPNATGGGIGVMVFKPIYQQDEPVGVLAAGIETSQLLKASTTLRDGEGVAIFDASKALLGATTSSSGVNIIHSSGTEVQNLISRAAIRNSNYNCSFMNNTWQVVFFSSTSSSTNMTKLIPLVLCILFMIAAEIVLVFVYGYRRIILAKRAQDKARNRVEVLEVHRAKLGELLKKSVKSEEKARSIINSIPDLVISITKGGKIIQSNNSFDSNFTYSEKEWLDGININTILAELDDGFFLAQQHNTVVDTCAYLRNGEKISVEVKVAAMSANSCSVAAVNDDNQSPRDSFDDTDDEAYLILIRRK</sequence>
<keyword evidence="1" id="KW-0812">Transmembrane</keyword>
<evidence type="ECO:0000313" key="2">
    <source>
        <dbReference type="EMBL" id="KAL0482700.1"/>
    </source>
</evidence>